<comment type="caution">
    <text evidence="1">The sequence shown here is derived from an EMBL/GenBank/DDBJ whole genome shotgun (WGS) entry which is preliminary data.</text>
</comment>
<accession>A0A392UB75</accession>
<reference evidence="1 2" key="1">
    <citation type="journal article" date="2018" name="Front. Plant Sci.">
        <title>Red Clover (Trifolium pratense) and Zigzag Clover (T. medium) - A Picture of Genomic Similarities and Differences.</title>
        <authorList>
            <person name="Dluhosova J."/>
            <person name="Istvanek J."/>
            <person name="Nedelnik J."/>
            <person name="Repkova J."/>
        </authorList>
    </citation>
    <scope>NUCLEOTIDE SEQUENCE [LARGE SCALE GENOMIC DNA]</scope>
    <source>
        <strain evidence="2">cv. 10/8</strain>
        <tissue evidence="1">Leaf</tissue>
    </source>
</reference>
<organism evidence="1 2">
    <name type="scientific">Trifolium medium</name>
    <dbReference type="NCBI Taxonomy" id="97028"/>
    <lineage>
        <taxon>Eukaryota</taxon>
        <taxon>Viridiplantae</taxon>
        <taxon>Streptophyta</taxon>
        <taxon>Embryophyta</taxon>
        <taxon>Tracheophyta</taxon>
        <taxon>Spermatophyta</taxon>
        <taxon>Magnoliopsida</taxon>
        <taxon>eudicotyledons</taxon>
        <taxon>Gunneridae</taxon>
        <taxon>Pentapetalae</taxon>
        <taxon>rosids</taxon>
        <taxon>fabids</taxon>
        <taxon>Fabales</taxon>
        <taxon>Fabaceae</taxon>
        <taxon>Papilionoideae</taxon>
        <taxon>50 kb inversion clade</taxon>
        <taxon>NPAAA clade</taxon>
        <taxon>Hologalegina</taxon>
        <taxon>IRL clade</taxon>
        <taxon>Trifolieae</taxon>
        <taxon>Trifolium</taxon>
    </lineage>
</organism>
<protein>
    <submittedName>
        <fullName evidence="1">Uncharacterized protein</fullName>
    </submittedName>
</protein>
<dbReference type="EMBL" id="LXQA010773069">
    <property type="protein sequence ID" value="MCI70298.1"/>
    <property type="molecule type" value="Genomic_DNA"/>
</dbReference>
<proteinExistence type="predicted"/>
<dbReference type="AlphaFoldDB" id="A0A392UB75"/>
<feature type="non-terminal residue" evidence="1">
    <location>
        <position position="1"/>
    </location>
</feature>
<name>A0A392UB75_9FABA</name>
<dbReference type="Proteomes" id="UP000265520">
    <property type="component" value="Unassembled WGS sequence"/>
</dbReference>
<sequence>ARINNMRQIARRLLDSGELQTGSRARRDVHDIWNAGNFAQQYRRRGGDGGPAT</sequence>
<evidence type="ECO:0000313" key="1">
    <source>
        <dbReference type="EMBL" id="MCI70298.1"/>
    </source>
</evidence>
<keyword evidence="2" id="KW-1185">Reference proteome</keyword>
<evidence type="ECO:0000313" key="2">
    <source>
        <dbReference type="Proteomes" id="UP000265520"/>
    </source>
</evidence>